<organism evidence="4 5">
    <name type="scientific">Caldibacillus thermoamylovorans</name>
    <dbReference type="NCBI Taxonomy" id="35841"/>
    <lineage>
        <taxon>Bacteria</taxon>
        <taxon>Bacillati</taxon>
        <taxon>Bacillota</taxon>
        <taxon>Bacilli</taxon>
        <taxon>Bacillales</taxon>
        <taxon>Bacillaceae</taxon>
        <taxon>Caldibacillus</taxon>
    </lineage>
</organism>
<dbReference type="Gene3D" id="1.10.10.60">
    <property type="entry name" value="Homeodomain-like"/>
    <property type="match status" value="2"/>
</dbReference>
<keyword evidence="5" id="KW-1185">Reference proteome</keyword>
<dbReference type="PANTHER" id="PTHR31862:SF1">
    <property type="entry name" value="UPF0261 DOMAIN PROTEIN (AFU_ORTHOLOGUE AFUA_1G10120)"/>
    <property type="match status" value="1"/>
</dbReference>
<dbReference type="SUPFAM" id="SSF46689">
    <property type="entry name" value="Homeodomain-like"/>
    <property type="match status" value="2"/>
</dbReference>
<dbReference type="GO" id="GO:0043565">
    <property type="term" value="F:sequence-specific DNA binding"/>
    <property type="evidence" value="ECO:0007669"/>
    <property type="project" value="InterPro"/>
</dbReference>
<feature type="domain" description="HTH araC/xylS-type" evidence="3">
    <location>
        <begin position="300"/>
        <end position="398"/>
    </location>
</feature>
<dbReference type="PROSITE" id="PS01124">
    <property type="entry name" value="HTH_ARAC_FAMILY_2"/>
    <property type="match status" value="1"/>
</dbReference>
<evidence type="ECO:0000259" key="3">
    <source>
        <dbReference type="PROSITE" id="PS01124"/>
    </source>
</evidence>
<dbReference type="GO" id="GO:0003700">
    <property type="term" value="F:DNA-binding transcription factor activity"/>
    <property type="evidence" value="ECO:0007669"/>
    <property type="project" value="InterPro"/>
</dbReference>
<evidence type="ECO:0000313" key="5">
    <source>
        <dbReference type="Proteomes" id="UP000040576"/>
    </source>
</evidence>
<accession>A0A090KN20</accession>
<proteinExistence type="predicted"/>
<dbReference type="InterPro" id="IPR051353">
    <property type="entry name" value="Tobamovirus_resist_UPF0261"/>
</dbReference>
<evidence type="ECO:0000256" key="2">
    <source>
        <dbReference type="ARBA" id="ARBA00023163"/>
    </source>
</evidence>
<sequence>MSVPHFEKDQIIKQLKKQIKINRHIIGVAAGSGLTAKYAEEGGADLILALSSGLFRQKGLSSLAAYLPFVNSNDKVMEFGLKELLPRINKIPVIFGVMATDPSIHLENFIQQVKEKGFAGINNYPTVGLIDGKYREALEEQGISYKQEVESISIANKFGLLTVAFVFNKEQAIQMVNSGADVICVHLGLTTGGKLGSKHIQSLQSAKILAQEIFDVVTERNPDIIKMVYGGPVNKPVDVQFIYDGTNIDGYIGGSVFERIPAEQVVLQVTESFKKTNEVRYDELIEKIISGFSTIDDYIDFIKRYISLHYKDEISLNEISEILHVSRSHLSTLFKKNVGVSFTDYLIDFRLNRALEIYQEKRLPLTIIAELVGYQNYSQFSKIFKKRKGKSPREFIKSNITTS</sequence>
<dbReference type="EMBL" id="CCRF01000009">
    <property type="protein sequence ID" value="CEE00084.1"/>
    <property type="molecule type" value="Genomic_DNA"/>
</dbReference>
<evidence type="ECO:0000313" key="4">
    <source>
        <dbReference type="EMBL" id="CEE00084.1"/>
    </source>
</evidence>
<dbReference type="Pfam" id="PF12833">
    <property type="entry name" value="HTH_18"/>
    <property type="match status" value="1"/>
</dbReference>
<dbReference type="GO" id="GO:0003824">
    <property type="term" value="F:catalytic activity"/>
    <property type="evidence" value="ECO:0007669"/>
    <property type="project" value="InterPro"/>
</dbReference>
<dbReference type="Gene3D" id="3.20.20.70">
    <property type="entry name" value="Aldolase class I"/>
    <property type="match status" value="1"/>
</dbReference>
<keyword evidence="2" id="KW-0804">Transcription</keyword>
<dbReference type="InterPro" id="IPR009215">
    <property type="entry name" value="TIM-br_IGPS-like"/>
</dbReference>
<dbReference type="Pfam" id="PF09370">
    <property type="entry name" value="PEP_hydrolase"/>
    <property type="match status" value="1"/>
</dbReference>
<name>A0A090KN20_9BACI</name>
<reference evidence="4 5" key="1">
    <citation type="submission" date="2014-07" db="EMBL/GenBank/DDBJ databases">
        <authorList>
            <person name="Wibberg Daniel"/>
        </authorList>
    </citation>
    <scope>NUCLEOTIDE SEQUENCE [LARGE SCALE GENOMIC DNA]</scope>
</reference>
<dbReference type="SUPFAM" id="SSF51621">
    <property type="entry name" value="Phosphoenolpyruvate/pyruvate domain"/>
    <property type="match status" value="1"/>
</dbReference>
<dbReference type="PANTHER" id="PTHR31862">
    <property type="entry name" value="UPF0261 DOMAIN PROTEIN (AFU_ORTHOLOGUE AFUA_1G10120)"/>
    <property type="match status" value="1"/>
</dbReference>
<dbReference type="SMART" id="SM00342">
    <property type="entry name" value="HTH_ARAC"/>
    <property type="match status" value="1"/>
</dbReference>
<dbReference type="AlphaFoldDB" id="A0A090KN20"/>
<dbReference type="InterPro" id="IPR018060">
    <property type="entry name" value="HTH_AraC"/>
</dbReference>
<protein>
    <submittedName>
        <fullName evidence="4">Transcriptional regulator, AraC family</fullName>
    </submittedName>
</protein>
<evidence type="ECO:0000256" key="1">
    <source>
        <dbReference type="ARBA" id="ARBA00023015"/>
    </source>
</evidence>
<dbReference type="Proteomes" id="UP000040576">
    <property type="component" value="Unassembled WGS sequence"/>
</dbReference>
<dbReference type="InterPro" id="IPR015813">
    <property type="entry name" value="Pyrv/PenolPyrv_kinase-like_dom"/>
</dbReference>
<dbReference type="InterPro" id="IPR013785">
    <property type="entry name" value="Aldolase_TIM"/>
</dbReference>
<keyword evidence="1" id="KW-0805">Transcription regulation</keyword>
<dbReference type="InterPro" id="IPR009057">
    <property type="entry name" value="Homeodomain-like_sf"/>
</dbReference>
<gene>
    <name evidence="4" type="ORF">BT1A1_0223</name>
</gene>